<dbReference type="EMBL" id="BAABHA010000002">
    <property type="protein sequence ID" value="GAA4377869.1"/>
    <property type="molecule type" value="Genomic_DNA"/>
</dbReference>
<keyword evidence="1" id="KW-0812">Transmembrane</keyword>
<keyword evidence="3" id="KW-1185">Reference proteome</keyword>
<dbReference type="RefSeq" id="WP_345222511.1">
    <property type="nucleotide sequence ID" value="NZ_BAABHA010000002.1"/>
</dbReference>
<keyword evidence="1" id="KW-0472">Membrane</keyword>
<dbReference type="Proteomes" id="UP001500454">
    <property type="component" value="Unassembled WGS sequence"/>
</dbReference>
<evidence type="ECO:0000313" key="2">
    <source>
        <dbReference type="EMBL" id="GAA4377869.1"/>
    </source>
</evidence>
<evidence type="ECO:0000313" key="3">
    <source>
        <dbReference type="Proteomes" id="UP001500454"/>
    </source>
</evidence>
<organism evidence="2 3">
    <name type="scientific">Hymenobacter koreensis</name>
    <dbReference type="NCBI Taxonomy" id="1084523"/>
    <lineage>
        <taxon>Bacteria</taxon>
        <taxon>Pseudomonadati</taxon>
        <taxon>Bacteroidota</taxon>
        <taxon>Cytophagia</taxon>
        <taxon>Cytophagales</taxon>
        <taxon>Hymenobacteraceae</taxon>
        <taxon>Hymenobacter</taxon>
    </lineage>
</organism>
<feature type="transmembrane region" description="Helical" evidence="1">
    <location>
        <begin position="38"/>
        <end position="58"/>
    </location>
</feature>
<evidence type="ECO:0000256" key="1">
    <source>
        <dbReference type="SAM" id="Phobius"/>
    </source>
</evidence>
<name>A0ABP8IX97_9BACT</name>
<comment type="caution">
    <text evidence="2">The sequence shown here is derived from an EMBL/GenBank/DDBJ whole genome shotgun (WGS) entry which is preliminary data.</text>
</comment>
<sequence length="75" mass="8506">MVRQGSVTTKPRRAAAFDEGIIFALLQRRPLFRSPQPFLVYVGFILAALLIYTHRANIGRLRVGTESRVPLPWAK</sequence>
<protein>
    <submittedName>
        <fullName evidence="2">Uncharacterized protein</fullName>
    </submittedName>
</protein>
<reference evidence="3" key="1">
    <citation type="journal article" date="2019" name="Int. J. Syst. Evol. Microbiol.">
        <title>The Global Catalogue of Microorganisms (GCM) 10K type strain sequencing project: providing services to taxonomists for standard genome sequencing and annotation.</title>
        <authorList>
            <consortium name="The Broad Institute Genomics Platform"/>
            <consortium name="The Broad Institute Genome Sequencing Center for Infectious Disease"/>
            <person name="Wu L."/>
            <person name="Ma J."/>
        </authorList>
    </citation>
    <scope>NUCLEOTIDE SEQUENCE [LARGE SCALE GENOMIC DNA]</scope>
    <source>
        <strain evidence="3">JCM 17924</strain>
    </source>
</reference>
<accession>A0ABP8IX97</accession>
<gene>
    <name evidence="2" type="ORF">GCM10023186_13510</name>
</gene>
<proteinExistence type="predicted"/>
<keyword evidence="1" id="KW-1133">Transmembrane helix</keyword>